<gene>
    <name evidence="1" type="ORF">KE626_26800</name>
</gene>
<keyword evidence="2" id="KW-1185">Reference proteome</keyword>
<name>A0ABS5J6W6_9BACT</name>
<sequence>MKKLSGKKLNLGKIKVADLSKASAVNGGMAQLMLSLTCVPSEKITCLSQGSPMCSADICFA</sequence>
<evidence type="ECO:0000313" key="1">
    <source>
        <dbReference type="EMBL" id="MBS0030964.1"/>
    </source>
</evidence>
<evidence type="ECO:0000313" key="2">
    <source>
        <dbReference type="Proteomes" id="UP000676386"/>
    </source>
</evidence>
<comment type="caution">
    <text evidence="1">The sequence shown here is derived from an EMBL/GenBank/DDBJ whole genome shotgun (WGS) entry which is preliminary data.</text>
</comment>
<dbReference type="EMBL" id="JAGTXB010000018">
    <property type="protein sequence ID" value="MBS0030964.1"/>
    <property type="molecule type" value="Genomic_DNA"/>
</dbReference>
<dbReference type="RefSeq" id="WP_211976101.1">
    <property type="nucleotide sequence ID" value="NZ_CBFHAM010000025.1"/>
</dbReference>
<proteinExistence type="predicted"/>
<organism evidence="1 2">
    <name type="scientific">Chitinophaga hostae</name>
    <dbReference type="NCBI Taxonomy" id="2831022"/>
    <lineage>
        <taxon>Bacteria</taxon>
        <taxon>Pseudomonadati</taxon>
        <taxon>Bacteroidota</taxon>
        <taxon>Chitinophagia</taxon>
        <taxon>Chitinophagales</taxon>
        <taxon>Chitinophagaceae</taxon>
        <taxon>Chitinophaga</taxon>
    </lineage>
</organism>
<evidence type="ECO:0008006" key="3">
    <source>
        <dbReference type="Google" id="ProtNLM"/>
    </source>
</evidence>
<protein>
    <recommendedName>
        <fullName evidence="3">Natural product</fullName>
    </recommendedName>
</protein>
<dbReference type="Proteomes" id="UP000676386">
    <property type="component" value="Unassembled WGS sequence"/>
</dbReference>
<accession>A0ABS5J6W6</accession>
<reference evidence="1 2" key="1">
    <citation type="submission" date="2021-04" db="EMBL/GenBank/DDBJ databases">
        <title>Chitinophaga sp. nov., isolated from the rhizosphere soil.</title>
        <authorList>
            <person name="He S."/>
        </authorList>
    </citation>
    <scope>NUCLEOTIDE SEQUENCE [LARGE SCALE GENOMIC DNA]</scope>
    <source>
        <strain evidence="1 2">2R12</strain>
    </source>
</reference>